<dbReference type="EMBL" id="JADNYJ010000226">
    <property type="protein sequence ID" value="KAF8873900.1"/>
    <property type="molecule type" value="Genomic_DNA"/>
</dbReference>
<proteinExistence type="predicted"/>
<feature type="region of interest" description="Disordered" evidence="1">
    <location>
        <begin position="1"/>
        <end position="62"/>
    </location>
</feature>
<organism evidence="2 3">
    <name type="scientific">Gymnopilus junonius</name>
    <name type="common">Spectacular rustgill mushroom</name>
    <name type="synonym">Gymnopilus spectabilis subsp. junonius</name>
    <dbReference type="NCBI Taxonomy" id="109634"/>
    <lineage>
        <taxon>Eukaryota</taxon>
        <taxon>Fungi</taxon>
        <taxon>Dikarya</taxon>
        <taxon>Basidiomycota</taxon>
        <taxon>Agaricomycotina</taxon>
        <taxon>Agaricomycetes</taxon>
        <taxon>Agaricomycetidae</taxon>
        <taxon>Agaricales</taxon>
        <taxon>Agaricineae</taxon>
        <taxon>Hymenogastraceae</taxon>
        <taxon>Gymnopilus</taxon>
    </lineage>
</organism>
<feature type="compositionally biased region" description="Polar residues" evidence="1">
    <location>
        <begin position="47"/>
        <end position="60"/>
    </location>
</feature>
<gene>
    <name evidence="2" type="ORF">CPB84DRAFT_1853829</name>
</gene>
<accession>A0A9P5N879</accession>
<evidence type="ECO:0000313" key="3">
    <source>
        <dbReference type="Proteomes" id="UP000724874"/>
    </source>
</evidence>
<protein>
    <submittedName>
        <fullName evidence="2">Uncharacterized protein</fullName>
    </submittedName>
</protein>
<reference evidence="2" key="1">
    <citation type="submission" date="2020-11" db="EMBL/GenBank/DDBJ databases">
        <authorList>
            <consortium name="DOE Joint Genome Institute"/>
            <person name="Ahrendt S."/>
            <person name="Riley R."/>
            <person name="Andreopoulos W."/>
            <person name="LaButti K."/>
            <person name="Pangilinan J."/>
            <person name="Ruiz-duenas F.J."/>
            <person name="Barrasa J.M."/>
            <person name="Sanchez-Garcia M."/>
            <person name="Camarero S."/>
            <person name="Miyauchi S."/>
            <person name="Serrano A."/>
            <person name="Linde D."/>
            <person name="Babiker R."/>
            <person name="Drula E."/>
            <person name="Ayuso-Fernandez I."/>
            <person name="Pacheco R."/>
            <person name="Padilla G."/>
            <person name="Ferreira P."/>
            <person name="Barriuso J."/>
            <person name="Kellner H."/>
            <person name="Castanera R."/>
            <person name="Alfaro M."/>
            <person name="Ramirez L."/>
            <person name="Pisabarro A.G."/>
            <person name="Kuo A."/>
            <person name="Tritt A."/>
            <person name="Lipzen A."/>
            <person name="He G."/>
            <person name="Yan M."/>
            <person name="Ng V."/>
            <person name="Cullen D."/>
            <person name="Martin F."/>
            <person name="Rosso M.-N."/>
            <person name="Henrissat B."/>
            <person name="Hibbett D."/>
            <person name="Martinez A.T."/>
            <person name="Grigoriev I.V."/>
        </authorList>
    </citation>
    <scope>NUCLEOTIDE SEQUENCE</scope>
    <source>
        <strain evidence="2">AH 44721</strain>
    </source>
</reference>
<sequence length="221" mass="24130">MRATSRPSKAYLAYRSPPLPSFSLPRLETRSDGQGFAKPGLARTGQCEPTPSTSLASTSEPEADCSPLGWPLLYRQPTPTLLANKSELKVAFSLPLIPPPPPAHLHLISSPPPSFSNTSWRLLLAYLGAFSPRSVDDPSPPSSLILSLVNDNDNDREQAIRRDHSPMPPPRFRTTNAFANAVATAFRLPRLHTRDLPTSVFLTHPHLPCMQKRVGGSSLLV</sequence>
<comment type="caution">
    <text evidence="2">The sequence shown here is derived from an EMBL/GenBank/DDBJ whole genome shotgun (WGS) entry which is preliminary data.</text>
</comment>
<evidence type="ECO:0000256" key="1">
    <source>
        <dbReference type="SAM" id="MobiDB-lite"/>
    </source>
</evidence>
<keyword evidence="3" id="KW-1185">Reference proteome</keyword>
<dbReference type="AlphaFoldDB" id="A0A9P5N879"/>
<dbReference type="Proteomes" id="UP000724874">
    <property type="component" value="Unassembled WGS sequence"/>
</dbReference>
<name>A0A9P5N879_GYMJU</name>
<evidence type="ECO:0000313" key="2">
    <source>
        <dbReference type="EMBL" id="KAF8873900.1"/>
    </source>
</evidence>